<sequence>MGLHIFVDETKERGLKLAAAVVESDDVAGARQTVGRLTLPGQRRIHFCKERDERRRSILTAIRRLPVAVTIYDAAAFRCHKQARAACLRSLVADAAKAERLVLELDESRLKADRELLNLQLRRTGLAGQLRYHHLRAKDDCLLAIPDAVAWSWAKGGEWRSMVHPMVRDVQRL</sequence>
<keyword evidence="2" id="KW-1185">Reference proteome</keyword>
<evidence type="ECO:0000313" key="1">
    <source>
        <dbReference type="EMBL" id="SCG77740.1"/>
    </source>
</evidence>
<dbReference type="EMBL" id="LT607750">
    <property type="protein sequence ID" value="SCG77740.1"/>
    <property type="molecule type" value="Genomic_DNA"/>
</dbReference>
<evidence type="ECO:0000313" key="2">
    <source>
        <dbReference type="Proteomes" id="UP000198217"/>
    </source>
</evidence>
<reference evidence="1 2" key="1">
    <citation type="submission" date="2016-06" db="EMBL/GenBank/DDBJ databases">
        <authorList>
            <person name="Kjaerup R.B."/>
            <person name="Dalgaard T.S."/>
            <person name="Juul-Madsen H.R."/>
        </authorList>
    </citation>
    <scope>NUCLEOTIDE SEQUENCE [LARGE SCALE GENOMIC DNA]</scope>
    <source>
        <strain evidence="1 2">DSM 43904</strain>
    </source>
</reference>
<evidence type="ECO:0008006" key="3">
    <source>
        <dbReference type="Google" id="ProtNLM"/>
    </source>
</evidence>
<proteinExistence type="predicted"/>
<name>A0A1C5K4Q3_9ACTN</name>
<protein>
    <recommendedName>
        <fullName evidence="3">DUF3800 domain-containing protein</fullName>
    </recommendedName>
</protein>
<dbReference type="AlphaFoldDB" id="A0A1C5K4Q3"/>
<dbReference type="Proteomes" id="UP000198217">
    <property type="component" value="Chromosome I"/>
</dbReference>
<gene>
    <name evidence="1" type="ORF">GA0070609_5449</name>
</gene>
<organism evidence="1 2">
    <name type="scientific">Micromonospora echinaurantiaca</name>
    <dbReference type="NCBI Taxonomy" id="47857"/>
    <lineage>
        <taxon>Bacteria</taxon>
        <taxon>Bacillati</taxon>
        <taxon>Actinomycetota</taxon>
        <taxon>Actinomycetes</taxon>
        <taxon>Micromonosporales</taxon>
        <taxon>Micromonosporaceae</taxon>
        <taxon>Micromonospora</taxon>
    </lineage>
</organism>
<dbReference type="RefSeq" id="WP_088996360.1">
    <property type="nucleotide sequence ID" value="NZ_LT607750.1"/>
</dbReference>
<accession>A0A1C5K4Q3</accession>